<protein>
    <submittedName>
        <fullName evidence="7">Uncharacterized protein</fullName>
    </submittedName>
</protein>
<keyword evidence="6" id="KW-1133">Transmembrane helix</keyword>
<evidence type="ECO:0000256" key="2">
    <source>
        <dbReference type="ARBA" id="ARBA00022525"/>
    </source>
</evidence>
<keyword evidence="4" id="KW-0106">Calcium</keyword>
<feature type="transmembrane region" description="Helical" evidence="6">
    <location>
        <begin position="48"/>
        <end position="66"/>
    </location>
</feature>
<organism evidence="7 8">
    <name type="scientific">Candidatus Falkowbacteria bacterium RIFCSPLOWO2_02_FULL_45_15</name>
    <dbReference type="NCBI Taxonomy" id="1797988"/>
    <lineage>
        <taxon>Bacteria</taxon>
        <taxon>Candidatus Falkowiibacteriota</taxon>
    </lineage>
</organism>
<comment type="subcellular location">
    <subcellularLocation>
        <location evidence="1">Secreted</location>
    </subcellularLocation>
</comment>
<feature type="region of interest" description="Disordered" evidence="5">
    <location>
        <begin position="140"/>
        <end position="207"/>
    </location>
</feature>
<evidence type="ECO:0000256" key="1">
    <source>
        <dbReference type="ARBA" id="ARBA00004613"/>
    </source>
</evidence>
<dbReference type="Proteomes" id="UP000177878">
    <property type="component" value="Unassembled WGS sequence"/>
</dbReference>
<sequence>MDKIDNFNLDESYQQKSDEEYISGDDYREQLQNLQPKQAPSFSWQQKLASAFLVVFGVSALILWAVQFKGGLQITKPLTAEELAQLNQSKNPEAAALDSLRNQDTDQDGLSDYDELYAYNTSPYLEDSDSDGIADKKEVEQNTDPNCPAGQSCAEQTTSSPSAPAATAPLDAPGVLSAGLGAAQPNSAPFGSPAAGSLDASSPDASKVLGGEVDAATLRALLRSAGMSADILDKISDEQLMQVYEQTLKGQQNN</sequence>
<evidence type="ECO:0000256" key="5">
    <source>
        <dbReference type="SAM" id="MobiDB-lite"/>
    </source>
</evidence>
<keyword evidence="2" id="KW-0964">Secreted</keyword>
<comment type="caution">
    <text evidence="7">The sequence shown here is derived from an EMBL/GenBank/DDBJ whole genome shotgun (WGS) entry which is preliminary data.</text>
</comment>
<gene>
    <name evidence="7" type="ORF">A3I35_00200</name>
</gene>
<accession>A0A1F5RX04</accession>
<dbReference type="Pfam" id="PF18884">
    <property type="entry name" value="TSP3_bac"/>
    <property type="match status" value="2"/>
</dbReference>
<evidence type="ECO:0000313" key="7">
    <source>
        <dbReference type="EMBL" id="OGF18928.1"/>
    </source>
</evidence>
<dbReference type="InterPro" id="IPR059100">
    <property type="entry name" value="TSP3_bac"/>
</dbReference>
<evidence type="ECO:0000256" key="4">
    <source>
        <dbReference type="ARBA" id="ARBA00022837"/>
    </source>
</evidence>
<name>A0A1F5RX04_9BACT</name>
<evidence type="ECO:0000256" key="6">
    <source>
        <dbReference type="SAM" id="Phobius"/>
    </source>
</evidence>
<feature type="compositionally biased region" description="Low complexity" evidence="5">
    <location>
        <begin position="157"/>
        <end position="169"/>
    </location>
</feature>
<keyword evidence="3" id="KW-0732">Signal</keyword>
<reference evidence="7 8" key="1">
    <citation type="journal article" date="2016" name="Nat. Commun.">
        <title>Thousands of microbial genomes shed light on interconnected biogeochemical processes in an aquifer system.</title>
        <authorList>
            <person name="Anantharaman K."/>
            <person name="Brown C.T."/>
            <person name="Hug L.A."/>
            <person name="Sharon I."/>
            <person name="Castelle C.J."/>
            <person name="Probst A.J."/>
            <person name="Thomas B.C."/>
            <person name="Singh A."/>
            <person name="Wilkins M.J."/>
            <person name="Karaoz U."/>
            <person name="Brodie E.L."/>
            <person name="Williams K.H."/>
            <person name="Hubbard S.S."/>
            <person name="Banfield J.F."/>
        </authorList>
    </citation>
    <scope>NUCLEOTIDE SEQUENCE [LARGE SCALE GENOMIC DNA]</scope>
</reference>
<evidence type="ECO:0000256" key="3">
    <source>
        <dbReference type="ARBA" id="ARBA00022729"/>
    </source>
</evidence>
<evidence type="ECO:0000313" key="8">
    <source>
        <dbReference type="Proteomes" id="UP000177878"/>
    </source>
</evidence>
<proteinExistence type="predicted"/>
<dbReference type="AlphaFoldDB" id="A0A1F5RX04"/>
<dbReference type="EMBL" id="MFFV01000042">
    <property type="protein sequence ID" value="OGF18928.1"/>
    <property type="molecule type" value="Genomic_DNA"/>
</dbReference>
<dbReference type="STRING" id="1797988.A3I35_00200"/>
<keyword evidence="6" id="KW-0812">Transmembrane</keyword>
<keyword evidence="6" id="KW-0472">Membrane</keyword>